<name>A0ABQ4STI1_9HYPH</name>
<proteinExistence type="predicted"/>
<feature type="transmembrane region" description="Helical" evidence="1">
    <location>
        <begin position="12"/>
        <end position="32"/>
    </location>
</feature>
<keyword evidence="3" id="KW-1185">Reference proteome</keyword>
<dbReference type="Proteomes" id="UP001055102">
    <property type="component" value="Unassembled WGS sequence"/>
</dbReference>
<protein>
    <submittedName>
        <fullName evidence="2">Uncharacterized protein</fullName>
    </submittedName>
</protein>
<sequence length="96" mass="10832">MDTAATLWTVGKWVLIATALSPMVIGIGWAIVEGAILPRLIPRAEIERLADEMMVSHPDDPEHAALIEEHAAWFRSHSAEQGKWRRVRNAIRRRLA</sequence>
<comment type="caution">
    <text evidence="2">The sequence shown here is derived from an EMBL/GenBank/DDBJ whole genome shotgun (WGS) entry which is preliminary data.</text>
</comment>
<evidence type="ECO:0000256" key="1">
    <source>
        <dbReference type="SAM" id="Phobius"/>
    </source>
</evidence>
<evidence type="ECO:0000313" key="2">
    <source>
        <dbReference type="EMBL" id="GJE06397.1"/>
    </source>
</evidence>
<gene>
    <name evidence="2" type="ORF">AOPFMNJM_1713</name>
</gene>
<reference evidence="2" key="1">
    <citation type="journal article" date="2021" name="Front. Microbiol.">
        <title>Comprehensive Comparative Genomics and Phenotyping of Methylobacterium Species.</title>
        <authorList>
            <person name="Alessa O."/>
            <person name="Ogura Y."/>
            <person name="Fujitani Y."/>
            <person name="Takami H."/>
            <person name="Hayashi T."/>
            <person name="Sahin N."/>
            <person name="Tani A."/>
        </authorList>
    </citation>
    <scope>NUCLEOTIDE SEQUENCE</scope>
    <source>
        <strain evidence="2">LMG 23639</strain>
    </source>
</reference>
<keyword evidence="1" id="KW-0472">Membrane</keyword>
<keyword evidence="1" id="KW-1133">Transmembrane helix</keyword>
<organism evidence="2 3">
    <name type="scientific">Methylobacterium jeotgali</name>
    <dbReference type="NCBI Taxonomy" id="381630"/>
    <lineage>
        <taxon>Bacteria</taxon>
        <taxon>Pseudomonadati</taxon>
        <taxon>Pseudomonadota</taxon>
        <taxon>Alphaproteobacteria</taxon>
        <taxon>Hyphomicrobiales</taxon>
        <taxon>Methylobacteriaceae</taxon>
        <taxon>Methylobacterium</taxon>
    </lineage>
</organism>
<accession>A0ABQ4STI1</accession>
<dbReference type="EMBL" id="BPQR01000028">
    <property type="protein sequence ID" value="GJE06397.1"/>
    <property type="molecule type" value="Genomic_DNA"/>
</dbReference>
<keyword evidence="1" id="KW-0812">Transmembrane</keyword>
<dbReference type="RefSeq" id="WP_238275085.1">
    <property type="nucleotide sequence ID" value="NZ_BPQR01000028.1"/>
</dbReference>
<reference evidence="2" key="2">
    <citation type="submission" date="2021-08" db="EMBL/GenBank/DDBJ databases">
        <authorList>
            <person name="Tani A."/>
            <person name="Ola A."/>
            <person name="Ogura Y."/>
            <person name="Katsura K."/>
            <person name="Hayashi T."/>
        </authorList>
    </citation>
    <scope>NUCLEOTIDE SEQUENCE</scope>
    <source>
        <strain evidence="2">LMG 23639</strain>
    </source>
</reference>
<evidence type="ECO:0000313" key="3">
    <source>
        <dbReference type="Proteomes" id="UP001055102"/>
    </source>
</evidence>